<dbReference type="PROSITE" id="PS51257">
    <property type="entry name" value="PROKAR_LIPOPROTEIN"/>
    <property type="match status" value="1"/>
</dbReference>
<dbReference type="OrthoDB" id="1440485at2"/>
<dbReference type="STRING" id="1434700.SAMN06296427_11155"/>
<dbReference type="Proteomes" id="UP000192393">
    <property type="component" value="Unassembled WGS sequence"/>
</dbReference>
<feature type="signal peptide" evidence="1">
    <location>
        <begin position="1"/>
        <end position="24"/>
    </location>
</feature>
<feature type="chain" id="PRO_5013389028" description="Lipoprotein" evidence="1">
    <location>
        <begin position="25"/>
        <end position="178"/>
    </location>
</feature>
<keyword evidence="1" id="KW-0732">Signal</keyword>
<dbReference type="EMBL" id="FWXS01000011">
    <property type="protein sequence ID" value="SMC88571.1"/>
    <property type="molecule type" value="Genomic_DNA"/>
</dbReference>
<evidence type="ECO:0008006" key="4">
    <source>
        <dbReference type="Google" id="ProtNLM"/>
    </source>
</evidence>
<organism evidence="2 3">
    <name type="scientific">Moheibacter sediminis</name>
    <dbReference type="NCBI Taxonomy" id="1434700"/>
    <lineage>
        <taxon>Bacteria</taxon>
        <taxon>Pseudomonadati</taxon>
        <taxon>Bacteroidota</taxon>
        <taxon>Flavobacteriia</taxon>
        <taxon>Flavobacteriales</taxon>
        <taxon>Weeksellaceae</taxon>
        <taxon>Moheibacter</taxon>
    </lineage>
</organism>
<dbReference type="AlphaFoldDB" id="A0A1W2CTM4"/>
<evidence type="ECO:0000313" key="3">
    <source>
        <dbReference type="Proteomes" id="UP000192393"/>
    </source>
</evidence>
<evidence type="ECO:0000313" key="2">
    <source>
        <dbReference type="EMBL" id="SMC88571.1"/>
    </source>
</evidence>
<reference evidence="2 3" key="1">
    <citation type="submission" date="2017-04" db="EMBL/GenBank/DDBJ databases">
        <authorList>
            <person name="Afonso C.L."/>
            <person name="Miller P.J."/>
            <person name="Scott M.A."/>
            <person name="Spackman E."/>
            <person name="Goraichik I."/>
            <person name="Dimitrov K.M."/>
            <person name="Suarez D.L."/>
            <person name="Swayne D.E."/>
        </authorList>
    </citation>
    <scope>NUCLEOTIDE SEQUENCE [LARGE SCALE GENOMIC DNA]</scope>
    <source>
        <strain evidence="2 3">CGMCC 1.12708</strain>
    </source>
</reference>
<keyword evidence="3" id="KW-1185">Reference proteome</keyword>
<gene>
    <name evidence="2" type="ORF">SAMN06296427_11155</name>
</gene>
<accession>A0A1W2CTM4</accession>
<dbReference type="RefSeq" id="WP_084018778.1">
    <property type="nucleotide sequence ID" value="NZ_FWXS01000011.1"/>
</dbReference>
<proteinExistence type="predicted"/>
<name>A0A1W2CTM4_9FLAO</name>
<protein>
    <recommendedName>
        <fullName evidence="4">Lipoprotein</fullName>
    </recommendedName>
</protein>
<evidence type="ECO:0000256" key="1">
    <source>
        <dbReference type="SAM" id="SignalP"/>
    </source>
</evidence>
<sequence length="178" mass="20344">MKKIFRILPILLLAVFTVSCISSDDDFSNGGGNYHNEGRVSFDGITIPLTYADFYKRTNIQNGEVWALILSEEFIGYGNAHSDAYLYLEVFRPFGAPLDGIYDMILPPKTLDYAVYYEDVILYNGNITSYGFNVSDNSFVDGQVRIQLYSGDIYFFEVRLRTFSGQILNAYFEGRLQY</sequence>